<protein>
    <submittedName>
        <fullName evidence="2">Uncharacterized protein</fullName>
    </submittedName>
</protein>
<evidence type="ECO:0000256" key="1">
    <source>
        <dbReference type="SAM" id="MobiDB-lite"/>
    </source>
</evidence>
<comment type="caution">
    <text evidence="2">The sequence shown here is derived from an EMBL/GenBank/DDBJ whole genome shotgun (WGS) entry which is preliminary data.</text>
</comment>
<sequence>MKSIPTGLQRRKELKTTACRSSRRIRDGQSRPESSSALLPCQDGFSGHDRSNAEAQVWIGSVSDLACEPINAVWLDEARTPPTSFHLMPSNGRSCTGLLLSFGVCCVWPEPALFPTYLVVAMRWTWIAWMK</sequence>
<name>A0A317WE25_9EURO</name>
<gene>
    <name evidence="2" type="ORF">BO94DRAFT_108685</name>
</gene>
<dbReference type="EMBL" id="MSFK01000017">
    <property type="protein sequence ID" value="PWY84633.1"/>
    <property type="molecule type" value="Genomic_DNA"/>
</dbReference>
<dbReference type="GeneID" id="37107633"/>
<reference evidence="2 3" key="1">
    <citation type="submission" date="2016-12" db="EMBL/GenBank/DDBJ databases">
        <title>The genomes of Aspergillus section Nigri reveals drivers in fungal speciation.</title>
        <authorList>
            <consortium name="DOE Joint Genome Institute"/>
            <person name="Vesth T.C."/>
            <person name="Nybo J."/>
            <person name="Theobald S."/>
            <person name="Brandl J."/>
            <person name="Frisvad J.C."/>
            <person name="Nielsen K.F."/>
            <person name="Lyhne E.K."/>
            <person name="Kogle M.E."/>
            <person name="Kuo A."/>
            <person name="Riley R."/>
            <person name="Clum A."/>
            <person name="Nolan M."/>
            <person name="Lipzen A."/>
            <person name="Salamov A."/>
            <person name="Henrissat B."/>
            <person name="Wiebenga A."/>
            <person name="De Vries R.P."/>
            <person name="Grigoriev I.V."/>
            <person name="Mortensen U.H."/>
            <person name="Andersen M.R."/>
            <person name="Baker S.E."/>
        </authorList>
    </citation>
    <scope>NUCLEOTIDE SEQUENCE [LARGE SCALE GENOMIC DNA]</scope>
    <source>
        <strain evidence="2 3">CBS 115572</strain>
    </source>
</reference>
<evidence type="ECO:0000313" key="3">
    <source>
        <dbReference type="Proteomes" id="UP000246702"/>
    </source>
</evidence>
<organism evidence="2 3">
    <name type="scientific">Aspergillus sclerotioniger CBS 115572</name>
    <dbReference type="NCBI Taxonomy" id="1450535"/>
    <lineage>
        <taxon>Eukaryota</taxon>
        <taxon>Fungi</taxon>
        <taxon>Dikarya</taxon>
        <taxon>Ascomycota</taxon>
        <taxon>Pezizomycotina</taxon>
        <taxon>Eurotiomycetes</taxon>
        <taxon>Eurotiomycetidae</taxon>
        <taxon>Eurotiales</taxon>
        <taxon>Aspergillaceae</taxon>
        <taxon>Aspergillus</taxon>
        <taxon>Aspergillus subgen. Circumdati</taxon>
    </lineage>
</organism>
<proteinExistence type="predicted"/>
<keyword evidence="3" id="KW-1185">Reference proteome</keyword>
<dbReference type="AlphaFoldDB" id="A0A317WE25"/>
<evidence type="ECO:0000313" key="2">
    <source>
        <dbReference type="EMBL" id="PWY84633.1"/>
    </source>
</evidence>
<feature type="region of interest" description="Disordered" evidence="1">
    <location>
        <begin position="19"/>
        <end position="39"/>
    </location>
</feature>
<dbReference type="Proteomes" id="UP000246702">
    <property type="component" value="Unassembled WGS sequence"/>
</dbReference>
<accession>A0A317WE25</accession>
<dbReference type="RefSeq" id="XP_025466558.1">
    <property type="nucleotide sequence ID" value="XM_025605490.1"/>
</dbReference>